<sequence length="347" mass="37311">MVLGQIIALSGPLAALTPDIVQGSAAWFNSVNEKGGVHGRKIRVITLDDGYVPANTVKAAQQLIEEEQTFALLNLTGTGNVAAILPLLEKEGMPLLGPITGANALRSPTPPNVFHLRASYGDETEKIVQHLVTVGIQRISVAYLDNGLGKDGLAGVERAMQKRGLKVYSSASVQQDASDVDKAVAALHHTRPEVVIMITTGKATVDFIKKYNATRRGMRFYALSVMGTQSTLRALGPDGVGVIVTSVVPFPWSASSPLARDFRAAMLKSGYENISFAGFEAYLNARTMTEGLRRAGPNPTRARFVAALESMKQVNFGGFEVGFSKENHQGSRYVELTIIGPGERWTK</sequence>
<dbReference type="Proteomes" id="UP000070433">
    <property type="component" value="Chromosome"/>
</dbReference>
<evidence type="ECO:0000256" key="2">
    <source>
        <dbReference type="ARBA" id="ARBA00022729"/>
    </source>
</evidence>
<proteinExistence type="inferred from homology"/>
<accession>A0A127JZD8</accession>
<dbReference type="InterPro" id="IPR028082">
    <property type="entry name" value="Peripla_BP_I"/>
</dbReference>
<gene>
    <name evidence="4" type="ORF">UC35_07115</name>
</gene>
<dbReference type="SUPFAM" id="SSF53822">
    <property type="entry name" value="Periplasmic binding protein-like I"/>
    <property type="match status" value="1"/>
</dbReference>
<dbReference type="CDD" id="cd06326">
    <property type="entry name" value="PBP1_ABC_ligand_binding-like"/>
    <property type="match status" value="1"/>
</dbReference>
<reference evidence="4 5" key="1">
    <citation type="journal article" date="2014" name="Int. J. Syst. Evol. Microbiol.">
        <title>Ramlibacter solisilvae sp. nov., isolated from forest soil, and emended description of the genus Ramlibacter.</title>
        <authorList>
            <person name="Lee H.J."/>
            <person name="Lee S.H."/>
            <person name="Lee S.S."/>
            <person name="Lee J.S."/>
            <person name="Kim Y."/>
            <person name="Kim S.C."/>
            <person name="Jeon C.O."/>
        </authorList>
    </citation>
    <scope>NUCLEOTIDE SEQUENCE [LARGE SCALE GENOMIC DNA]</scope>
    <source>
        <strain evidence="4 5">5-10</strain>
    </source>
</reference>
<evidence type="ECO:0000313" key="4">
    <source>
        <dbReference type="EMBL" id="AMO25308.1"/>
    </source>
</evidence>
<dbReference type="InterPro" id="IPR028081">
    <property type="entry name" value="Leu-bd"/>
</dbReference>
<evidence type="ECO:0000313" key="5">
    <source>
        <dbReference type="Proteomes" id="UP000070433"/>
    </source>
</evidence>
<dbReference type="PANTHER" id="PTHR47235">
    <property type="entry name" value="BLR6548 PROTEIN"/>
    <property type="match status" value="1"/>
</dbReference>
<keyword evidence="5" id="KW-1185">Reference proteome</keyword>
<dbReference type="Pfam" id="PF13458">
    <property type="entry name" value="Peripla_BP_6"/>
    <property type="match status" value="1"/>
</dbReference>
<protein>
    <recommendedName>
        <fullName evidence="3">Leucine-binding protein domain-containing protein</fullName>
    </recommendedName>
</protein>
<name>A0A127JZD8_9BURK</name>
<dbReference type="Gene3D" id="3.40.50.2300">
    <property type="match status" value="2"/>
</dbReference>
<dbReference type="AlphaFoldDB" id="A0A127JZD8"/>
<dbReference type="PANTHER" id="PTHR47235:SF1">
    <property type="entry name" value="BLR6548 PROTEIN"/>
    <property type="match status" value="1"/>
</dbReference>
<evidence type="ECO:0000259" key="3">
    <source>
        <dbReference type="Pfam" id="PF13458"/>
    </source>
</evidence>
<comment type="similarity">
    <text evidence="1">Belongs to the leucine-binding protein family.</text>
</comment>
<keyword evidence="2" id="KW-0732">Signal</keyword>
<evidence type="ECO:0000256" key="1">
    <source>
        <dbReference type="ARBA" id="ARBA00010062"/>
    </source>
</evidence>
<feature type="domain" description="Leucine-binding protein" evidence="3">
    <location>
        <begin position="3"/>
        <end position="334"/>
    </location>
</feature>
<dbReference type="EMBL" id="CP010951">
    <property type="protein sequence ID" value="AMO25308.1"/>
    <property type="molecule type" value="Genomic_DNA"/>
</dbReference>
<organism evidence="4 5">
    <name type="scientific">Ramlibacter tataouinensis</name>
    <dbReference type="NCBI Taxonomy" id="94132"/>
    <lineage>
        <taxon>Bacteria</taxon>
        <taxon>Pseudomonadati</taxon>
        <taxon>Pseudomonadota</taxon>
        <taxon>Betaproteobacteria</taxon>
        <taxon>Burkholderiales</taxon>
        <taxon>Comamonadaceae</taxon>
        <taxon>Ramlibacter</taxon>
    </lineage>
</organism>